<accession>A0ABW6ZJ13</accession>
<name>A0ABW6ZJ13_9HYPH</name>
<sequence>MGLRAALAMLVAGAMLAMAPARPAHAADLGVAPAAQPPAASGWQYQATLYLWATGIDGDIGIRRLPAIPVDITFGDVMQNFQGAVMGNFIAKKDNWTLFADVFWSQLGTSKNLSTAGQPLLDFSQRLFILSGAAGYRLPVGDADFDLSATAGFRYQRLSANTSLSSIFVPFAISESDTKDWLDPTFGLALQWKLNKQWFLNALADVGGFGLPASSKLSAQGLVAVGYNWNESWSTALGYRALYTDYESITSPTRDFRYNTTMHGPFMSIGYHF</sequence>
<evidence type="ECO:0000256" key="1">
    <source>
        <dbReference type="SAM" id="SignalP"/>
    </source>
</evidence>
<dbReference type="InterPro" id="IPR011250">
    <property type="entry name" value="OMP/PagP_B-barrel"/>
</dbReference>
<reference evidence="2 3" key="1">
    <citation type="submission" date="2024-02" db="EMBL/GenBank/DDBJ databases">
        <title>Expansion and revision of Xanthobacter and proposal of Roseixanthobacter gen. nov.</title>
        <authorList>
            <person name="Soltysiak M.P.M."/>
            <person name="Jalihal A."/>
            <person name="Ory A."/>
            <person name="Chrisophersen C."/>
            <person name="Lee A.D."/>
            <person name="Boulton J."/>
            <person name="Springer M."/>
        </authorList>
    </citation>
    <scope>NUCLEOTIDE SEQUENCE [LARGE SCALE GENOMIC DNA]</scope>
    <source>
        <strain evidence="2 3">CB5</strain>
    </source>
</reference>
<evidence type="ECO:0000313" key="2">
    <source>
        <dbReference type="EMBL" id="MFG1253811.1"/>
    </source>
</evidence>
<comment type="caution">
    <text evidence="2">The sequence shown here is derived from an EMBL/GenBank/DDBJ whole genome shotgun (WGS) entry which is preliminary data.</text>
</comment>
<proteinExistence type="predicted"/>
<dbReference type="Proteomes" id="UP001604043">
    <property type="component" value="Unassembled WGS sequence"/>
</dbReference>
<dbReference type="RefSeq" id="WP_394009749.1">
    <property type="nucleotide sequence ID" value="NZ_JBAFUR010000004.1"/>
</dbReference>
<dbReference type="SUPFAM" id="SSF56925">
    <property type="entry name" value="OMPA-like"/>
    <property type="match status" value="1"/>
</dbReference>
<evidence type="ECO:0000313" key="3">
    <source>
        <dbReference type="Proteomes" id="UP001604043"/>
    </source>
</evidence>
<keyword evidence="3" id="KW-1185">Reference proteome</keyword>
<feature type="signal peptide" evidence="1">
    <location>
        <begin position="1"/>
        <end position="26"/>
    </location>
</feature>
<keyword evidence="1" id="KW-0732">Signal</keyword>
<organism evidence="2 3">
    <name type="scientific">Xanthobacter aminoxidans</name>
    <dbReference type="NCBI Taxonomy" id="186280"/>
    <lineage>
        <taxon>Bacteria</taxon>
        <taxon>Pseudomonadati</taxon>
        <taxon>Pseudomonadota</taxon>
        <taxon>Alphaproteobacteria</taxon>
        <taxon>Hyphomicrobiales</taxon>
        <taxon>Xanthobacteraceae</taxon>
        <taxon>Xanthobacter</taxon>
    </lineage>
</organism>
<evidence type="ECO:0008006" key="4">
    <source>
        <dbReference type="Google" id="ProtNLM"/>
    </source>
</evidence>
<dbReference type="EMBL" id="JBAFUR010000004">
    <property type="protein sequence ID" value="MFG1253811.1"/>
    <property type="molecule type" value="Genomic_DNA"/>
</dbReference>
<protein>
    <recommendedName>
        <fullName evidence="4">Outer membrane protein beta-barrel domain-containing protein</fullName>
    </recommendedName>
</protein>
<gene>
    <name evidence="2" type="ORF">V5F30_16485</name>
</gene>
<feature type="chain" id="PRO_5046283524" description="Outer membrane protein beta-barrel domain-containing protein" evidence="1">
    <location>
        <begin position="27"/>
        <end position="273"/>
    </location>
</feature>